<dbReference type="SUPFAM" id="SSF48264">
    <property type="entry name" value="Cytochrome P450"/>
    <property type="match status" value="1"/>
</dbReference>
<keyword evidence="6 8" id="KW-0408">Iron</keyword>
<dbReference type="AlphaFoldDB" id="A0A6A6ITI8"/>
<evidence type="ECO:0000256" key="4">
    <source>
        <dbReference type="ARBA" id="ARBA00022723"/>
    </source>
</evidence>
<evidence type="ECO:0000256" key="6">
    <source>
        <dbReference type="ARBA" id="ARBA00023004"/>
    </source>
</evidence>
<evidence type="ECO:0000256" key="7">
    <source>
        <dbReference type="ARBA" id="ARBA00023033"/>
    </source>
</evidence>
<keyword evidence="5" id="KW-0560">Oxidoreductase</keyword>
<evidence type="ECO:0000256" key="3">
    <source>
        <dbReference type="ARBA" id="ARBA00022617"/>
    </source>
</evidence>
<keyword evidence="11" id="KW-1185">Reference proteome</keyword>
<dbReference type="GO" id="GO:0005506">
    <property type="term" value="F:iron ion binding"/>
    <property type="evidence" value="ECO:0007669"/>
    <property type="project" value="InterPro"/>
</dbReference>
<dbReference type="PANTHER" id="PTHR24305">
    <property type="entry name" value="CYTOCHROME P450"/>
    <property type="match status" value="1"/>
</dbReference>
<dbReference type="InterPro" id="IPR002401">
    <property type="entry name" value="Cyt_P450_E_grp-I"/>
</dbReference>
<evidence type="ECO:0000256" key="9">
    <source>
        <dbReference type="SAM" id="Phobius"/>
    </source>
</evidence>
<keyword evidence="3 8" id="KW-0349">Heme</keyword>
<dbReference type="GO" id="GO:0016705">
    <property type="term" value="F:oxidoreductase activity, acting on paired donors, with incorporation or reduction of molecular oxygen"/>
    <property type="evidence" value="ECO:0007669"/>
    <property type="project" value="InterPro"/>
</dbReference>
<dbReference type="GeneID" id="54586190"/>
<comment type="pathway">
    <text evidence="2">Secondary metabolite biosynthesis.</text>
</comment>
<name>A0A6A6ITI8_9PLEO</name>
<comment type="cofactor">
    <cofactor evidence="1 8">
        <name>heme</name>
        <dbReference type="ChEBI" id="CHEBI:30413"/>
    </cofactor>
</comment>
<dbReference type="PRINTS" id="PR00463">
    <property type="entry name" value="EP450I"/>
</dbReference>
<evidence type="ECO:0000256" key="1">
    <source>
        <dbReference type="ARBA" id="ARBA00001971"/>
    </source>
</evidence>
<sequence>MLFIAPSLGLTAVLIGAVLPSLLLIYGFTRFYAARAKFLRLQKAGSEVPSGYSFLWGHLGLIASLKSQHPPDAITDVAVAQLARDFPGGLFYLDFWPFSYGHLVIASGQVAAQMEKHEVDLPHGDDIDKPLDVMCGGRSLVTMSGDVWRQWRKLFNSSFSERNMLEMAAGIAREVEMFCGKLRERAGSGEVFELEQLTADLTMDVIGSMALGTRLCHQHKENPLAADLRTQADWIAFNPIMGPWKRWRAMWSPSFRQRNRRIRDYVGKELDKRFAELQDPTSSTRSSKSIISHALANYLETTTSRATNNEKPVPLEPTFRKTLTSQTLLFLTGGHETTSTTLIFIYHNLSTSPTSLSRLRAEHTAVFGPCTSPSHILSLLASSPELLSQLPFTLAVIRETLRLYPPAGGIRVGSPLVNLVDDNGKVFPTAGLKIWTNHLAIHRNPRDWKDPHRFWPERWLAREGEAEIEMAPKKGAWRPFEWGPRSCLGQTLAMMELRIVLLMTAREFDIKPAYAEDAERVWGSQAYMTAGKGVGAKPNAGYPCTVGFASKGDGRSG</sequence>
<evidence type="ECO:0000313" key="11">
    <source>
        <dbReference type="Proteomes" id="UP000800094"/>
    </source>
</evidence>
<evidence type="ECO:0000256" key="2">
    <source>
        <dbReference type="ARBA" id="ARBA00005179"/>
    </source>
</evidence>
<reference evidence="10" key="1">
    <citation type="journal article" date="2020" name="Stud. Mycol.">
        <title>101 Dothideomycetes genomes: a test case for predicting lifestyles and emergence of pathogens.</title>
        <authorList>
            <person name="Haridas S."/>
            <person name="Albert R."/>
            <person name="Binder M."/>
            <person name="Bloem J."/>
            <person name="Labutti K."/>
            <person name="Salamov A."/>
            <person name="Andreopoulos B."/>
            <person name="Baker S."/>
            <person name="Barry K."/>
            <person name="Bills G."/>
            <person name="Bluhm B."/>
            <person name="Cannon C."/>
            <person name="Castanera R."/>
            <person name="Culley D."/>
            <person name="Daum C."/>
            <person name="Ezra D."/>
            <person name="Gonzalez J."/>
            <person name="Henrissat B."/>
            <person name="Kuo A."/>
            <person name="Liang C."/>
            <person name="Lipzen A."/>
            <person name="Lutzoni F."/>
            <person name="Magnuson J."/>
            <person name="Mondo S."/>
            <person name="Nolan M."/>
            <person name="Ohm R."/>
            <person name="Pangilinan J."/>
            <person name="Park H.-J."/>
            <person name="Ramirez L."/>
            <person name="Alfaro M."/>
            <person name="Sun H."/>
            <person name="Tritt A."/>
            <person name="Yoshinaga Y."/>
            <person name="Zwiers L.-H."/>
            <person name="Turgeon B."/>
            <person name="Goodwin S."/>
            <person name="Spatafora J."/>
            <person name="Crous P."/>
            <person name="Grigoriev I."/>
        </authorList>
    </citation>
    <scope>NUCLEOTIDE SEQUENCE</scope>
    <source>
        <strain evidence="10">CBS 122368</strain>
    </source>
</reference>
<protein>
    <submittedName>
        <fullName evidence="10">Cytochrome P450 monooxygenase</fullName>
    </submittedName>
</protein>
<evidence type="ECO:0000256" key="8">
    <source>
        <dbReference type="PIRSR" id="PIRSR602401-1"/>
    </source>
</evidence>
<proteinExistence type="predicted"/>
<dbReference type="RefSeq" id="XP_033688720.1">
    <property type="nucleotide sequence ID" value="XM_033832860.1"/>
</dbReference>
<dbReference type="InterPro" id="IPR001128">
    <property type="entry name" value="Cyt_P450"/>
</dbReference>
<keyword evidence="4 8" id="KW-0479">Metal-binding</keyword>
<keyword evidence="9" id="KW-1133">Transmembrane helix</keyword>
<dbReference type="CDD" id="cd11051">
    <property type="entry name" value="CYP59-like"/>
    <property type="match status" value="1"/>
</dbReference>
<feature type="binding site" description="axial binding residue" evidence="8">
    <location>
        <position position="487"/>
    </location>
    <ligand>
        <name>heme</name>
        <dbReference type="ChEBI" id="CHEBI:30413"/>
    </ligand>
    <ligandPart>
        <name>Fe</name>
        <dbReference type="ChEBI" id="CHEBI:18248"/>
    </ligandPart>
</feature>
<dbReference type="Proteomes" id="UP000800094">
    <property type="component" value="Unassembled WGS sequence"/>
</dbReference>
<dbReference type="EMBL" id="ML987191">
    <property type="protein sequence ID" value="KAF2253716.1"/>
    <property type="molecule type" value="Genomic_DNA"/>
</dbReference>
<dbReference type="InterPro" id="IPR050121">
    <property type="entry name" value="Cytochrome_P450_monoxygenase"/>
</dbReference>
<dbReference type="PANTHER" id="PTHR24305:SF107">
    <property type="entry name" value="P450, PUTATIVE (EUROFUNG)-RELATED"/>
    <property type="match status" value="1"/>
</dbReference>
<accession>A0A6A6ITI8</accession>
<dbReference type="GO" id="GO:0020037">
    <property type="term" value="F:heme binding"/>
    <property type="evidence" value="ECO:0007669"/>
    <property type="project" value="InterPro"/>
</dbReference>
<organism evidence="10 11">
    <name type="scientific">Trematosphaeria pertusa</name>
    <dbReference type="NCBI Taxonomy" id="390896"/>
    <lineage>
        <taxon>Eukaryota</taxon>
        <taxon>Fungi</taxon>
        <taxon>Dikarya</taxon>
        <taxon>Ascomycota</taxon>
        <taxon>Pezizomycotina</taxon>
        <taxon>Dothideomycetes</taxon>
        <taxon>Pleosporomycetidae</taxon>
        <taxon>Pleosporales</taxon>
        <taxon>Massarineae</taxon>
        <taxon>Trematosphaeriaceae</taxon>
        <taxon>Trematosphaeria</taxon>
    </lineage>
</organism>
<feature type="transmembrane region" description="Helical" evidence="9">
    <location>
        <begin position="12"/>
        <end position="33"/>
    </location>
</feature>
<dbReference type="OrthoDB" id="10029320at2759"/>
<gene>
    <name evidence="10" type="ORF">BU26DRAFT_560995</name>
</gene>
<keyword evidence="9" id="KW-0472">Membrane</keyword>
<keyword evidence="7 10" id="KW-0503">Monooxygenase</keyword>
<evidence type="ECO:0000256" key="5">
    <source>
        <dbReference type="ARBA" id="ARBA00023002"/>
    </source>
</evidence>
<dbReference type="Gene3D" id="1.10.630.10">
    <property type="entry name" value="Cytochrome P450"/>
    <property type="match status" value="1"/>
</dbReference>
<dbReference type="Pfam" id="PF00067">
    <property type="entry name" value="p450"/>
    <property type="match status" value="1"/>
</dbReference>
<dbReference type="GO" id="GO:0004497">
    <property type="term" value="F:monooxygenase activity"/>
    <property type="evidence" value="ECO:0007669"/>
    <property type="project" value="UniProtKB-KW"/>
</dbReference>
<dbReference type="InterPro" id="IPR036396">
    <property type="entry name" value="Cyt_P450_sf"/>
</dbReference>
<evidence type="ECO:0000313" key="10">
    <source>
        <dbReference type="EMBL" id="KAF2253716.1"/>
    </source>
</evidence>
<dbReference type="PRINTS" id="PR00385">
    <property type="entry name" value="P450"/>
</dbReference>
<keyword evidence="9" id="KW-0812">Transmembrane</keyword>